<gene>
    <name evidence="3" type="ORF">GKC30_10815</name>
</gene>
<evidence type="ECO:0000313" key="3">
    <source>
        <dbReference type="EMBL" id="MUM78126.1"/>
    </source>
</evidence>
<evidence type="ECO:0000313" key="4">
    <source>
        <dbReference type="Proteomes" id="UP000461162"/>
    </source>
</evidence>
<dbReference type="CDD" id="cd06259">
    <property type="entry name" value="YdcF-like"/>
    <property type="match status" value="1"/>
</dbReference>
<feature type="transmembrane region" description="Helical" evidence="1">
    <location>
        <begin position="12"/>
        <end position="34"/>
    </location>
</feature>
<proteinExistence type="predicted"/>
<dbReference type="AlphaFoldDB" id="A0A7K1KPV7"/>
<evidence type="ECO:0000259" key="2">
    <source>
        <dbReference type="Pfam" id="PF02698"/>
    </source>
</evidence>
<evidence type="ECO:0000256" key="1">
    <source>
        <dbReference type="SAM" id="Phobius"/>
    </source>
</evidence>
<protein>
    <submittedName>
        <fullName evidence="3">YdcF family protein</fullName>
    </submittedName>
</protein>
<dbReference type="RefSeq" id="WP_155934752.1">
    <property type="nucleotide sequence ID" value="NZ_WODC01000007.1"/>
</dbReference>
<reference evidence="3 4" key="1">
    <citation type="submission" date="2019-11" db="EMBL/GenBank/DDBJ databases">
        <title>Pseudodesulfovibrio alkaliphilus, sp. nov., an alkaliphilic sulfate-reducing bacteria from mud volcano of Taman peninsula, Russia.</title>
        <authorList>
            <person name="Frolova A."/>
            <person name="Merkel A.Y."/>
            <person name="Slobodkin A.I."/>
        </authorList>
    </citation>
    <scope>NUCLEOTIDE SEQUENCE [LARGE SCALE GENOMIC DNA]</scope>
    <source>
        <strain evidence="3 4">F-1</strain>
    </source>
</reference>
<feature type="domain" description="DUF218" evidence="2">
    <location>
        <begin position="45"/>
        <end position="174"/>
    </location>
</feature>
<organism evidence="3 4">
    <name type="scientific">Pseudodesulfovibrio alkaliphilus</name>
    <dbReference type="NCBI Taxonomy" id="2661613"/>
    <lineage>
        <taxon>Bacteria</taxon>
        <taxon>Pseudomonadati</taxon>
        <taxon>Thermodesulfobacteriota</taxon>
        <taxon>Desulfovibrionia</taxon>
        <taxon>Desulfovibrionales</taxon>
        <taxon>Desulfovibrionaceae</taxon>
    </lineage>
</organism>
<dbReference type="EMBL" id="WODC01000007">
    <property type="protein sequence ID" value="MUM78126.1"/>
    <property type="molecule type" value="Genomic_DNA"/>
</dbReference>
<dbReference type="Pfam" id="PF02698">
    <property type="entry name" value="DUF218"/>
    <property type="match status" value="1"/>
</dbReference>
<accession>A0A7K1KPV7</accession>
<sequence>MRRLLDGLLRLIGAVTLAGLVLALGLIIGAGHWMRVNDAPKQADYIIPLAGKTSRLIKAAELYHQGFAPVILMSNARELPPSRLDELRLEIGFPNYETHEYHARLAALLGVGDAMGGSFGNGHISTVEEAEALKAHLAGSTPRLLLVTSPTHTRRAKMVFESTLPECEITVVATDEDGFDNTWWRDQRMAQFLVMEFAKTAHYLLGGVFRSTDGSPTAADSGKRN</sequence>
<comment type="caution">
    <text evidence="3">The sequence shown here is derived from an EMBL/GenBank/DDBJ whole genome shotgun (WGS) entry which is preliminary data.</text>
</comment>
<keyword evidence="1" id="KW-0812">Transmembrane</keyword>
<keyword evidence="1" id="KW-0472">Membrane</keyword>
<dbReference type="Proteomes" id="UP000461162">
    <property type="component" value="Unassembled WGS sequence"/>
</dbReference>
<keyword evidence="4" id="KW-1185">Reference proteome</keyword>
<dbReference type="InterPro" id="IPR003848">
    <property type="entry name" value="DUF218"/>
</dbReference>
<keyword evidence="1" id="KW-1133">Transmembrane helix</keyword>
<name>A0A7K1KPV7_9BACT</name>